<dbReference type="STRING" id="1890683.A0A427YSA4"/>
<evidence type="ECO:0000256" key="4">
    <source>
        <dbReference type="ARBA" id="ARBA00022467"/>
    </source>
</evidence>
<dbReference type="FunFam" id="1.20.58.570:FF:000001">
    <property type="entry name" value="F-actin-capping protein subunit beta"/>
    <property type="match status" value="1"/>
</dbReference>
<keyword evidence="10" id="KW-1185">Reference proteome</keyword>
<dbReference type="InterPro" id="IPR042276">
    <property type="entry name" value="CapZ_alpha/beta_2"/>
</dbReference>
<dbReference type="InterPro" id="IPR043175">
    <property type="entry name" value="CAPZB_N"/>
</dbReference>
<evidence type="ECO:0000256" key="7">
    <source>
        <dbReference type="ARBA" id="ARBA00023212"/>
    </source>
</evidence>
<accession>A0A427YSA4</accession>
<comment type="similarity">
    <text evidence="2 8">Belongs to the F-actin-capping protein beta subunit family.</text>
</comment>
<name>A0A427YSA4_9TREE</name>
<dbReference type="InterPro" id="IPR001698">
    <property type="entry name" value="CAPZB"/>
</dbReference>
<dbReference type="AlphaFoldDB" id="A0A427YSA4"/>
<gene>
    <name evidence="9" type="primary">CAP2_5</name>
    <name evidence="9" type="ORF">EHS25_006657</name>
</gene>
<dbReference type="PROSITE" id="PS00231">
    <property type="entry name" value="F_ACTIN_CAPPING_BETA"/>
    <property type="match status" value="1"/>
</dbReference>
<dbReference type="Gene3D" id="3.90.1150.210">
    <property type="entry name" value="F-actin capping protein, beta subunit"/>
    <property type="match status" value="1"/>
</dbReference>
<dbReference type="PRINTS" id="PR00192">
    <property type="entry name" value="FACTINCAPB"/>
</dbReference>
<dbReference type="Proteomes" id="UP000279259">
    <property type="component" value="Unassembled WGS sequence"/>
</dbReference>
<dbReference type="GO" id="GO:0030036">
    <property type="term" value="P:actin cytoskeleton organization"/>
    <property type="evidence" value="ECO:0007669"/>
    <property type="project" value="InterPro"/>
</dbReference>
<dbReference type="EMBL" id="RSCD01000003">
    <property type="protein sequence ID" value="RSH94004.1"/>
    <property type="molecule type" value="Genomic_DNA"/>
</dbReference>
<dbReference type="Gene3D" id="1.20.58.570">
    <property type="match status" value="1"/>
</dbReference>
<dbReference type="PANTHER" id="PTHR10619">
    <property type="entry name" value="F-ACTIN-CAPPING PROTEIN SUBUNIT BETA"/>
    <property type="match status" value="1"/>
</dbReference>
<dbReference type="OrthoDB" id="9979678at2759"/>
<reference evidence="9 10" key="1">
    <citation type="submission" date="2018-11" db="EMBL/GenBank/DDBJ databases">
        <title>Genome sequence of Saitozyma podzolica DSM 27192.</title>
        <authorList>
            <person name="Aliyu H."/>
            <person name="Gorte O."/>
            <person name="Ochsenreither K."/>
        </authorList>
    </citation>
    <scope>NUCLEOTIDE SEQUENCE [LARGE SCALE GENOMIC DNA]</scope>
    <source>
        <strain evidence="9 10">DSM 27192</strain>
    </source>
</reference>
<organism evidence="9 10">
    <name type="scientific">Saitozyma podzolica</name>
    <dbReference type="NCBI Taxonomy" id="1890683"/>
    <lineage>
        <taxon>Eukaryota</taxon>
        <taxon>Fungi</taxon>
        <taxon>Dikarya</taxon>
        <taxon>Basidiomycota</taxon>
        <taxon>Agaricomycotina</taxon>
        <taxon>Tremellomycetes</taxon>
        <taxon>Tremellales</taxon>
        <taxon>Trimorphomycetaceae</taxon>
        <taxon>Saitozyma</taxon>
    </lineage>
</organism>
<dbReference type="Pfam" id="PF01115">
    <property type="entry name" value="F_actin_cap_B"/>
    <property type="match status" value="1"/>
</dbReference>
<comment type="function">
    <text evidence="8">F-actin-capping proteins bind in a Ca(2+)-independent manner to the fast growing ends of actin filaments (barbed end) thereby blocking the exchange of subunits at these ends. Unlike other capping proteins (such as gelsolin and severin), these proteins do not sever actin filaments.</text>
</comment>
<dbReference type="GO" id="GO:0000902">
    <property type="term" value="P:cell morphogenesis"/>
    <property type="evidence" value="ECO:0007669"/>
    <property type="project" value="TreeGrafter"/>
</dbReference>
<evidence type="ECO:0000256" key="2">
    <source>
        <dbReference type="ARBA" id="ARBA00006039"/>
    </source>
</evidence>
<dbReference type="PANTHER" id="PTHR10619:SF0">
    <property type="entry name" value="F-ACTIN-CAPPING PROTEIN SUBUNIT BETA ISOFORMS 1 AND 2"/>
    <property type="match status" value="1"/>
</dbReference>
<keyword evidence="4 8" id="KW-0117">Actin capping</keyword>
<evidence type="ECO:0000256" key="5">
    <source>
        <dbReference type="ARBA" id="ARBA00022490"/>
    </source>
</evidence>
<keyword evidence="7 8" id="KW-0206">Cytoskeleton</keyword>
<evidence type="ECO:0000256" key="8">
    <source>
        <dbReference type="RuleBase" id="RU365078"/>
    </source>
</evidence>
<evidence type="ECO:0000313" key="9">
    <source>
        <dbReference type="EMBL" id="RSH94004.1"/>
    </source>
</evidence>
<keyword evidence="5 8" id="KW-0963">Cytoplasm</keyword>
<dbReference type="GO" id="GO:0005737">
    <property type="term" value="C:cytoplasm"/>
    <property type="evidence" value="ECO:0007669"/>
    <property type="project" value="InterPro"/>
</dbReference>
<evidence type="ECO:0000256" key="6">
    <source>
        <dbReference type="ARBA" id="ARBA00023203"/>
    </source>
</evidence>
<dbReference type="GO" id="GO:0051016">
    <property type="term" value="P:barbed-end actin filament capping"/>
    <property type="evidence" value="ECO:0007669"/>
    <property type="project" value="UniProtKB-UniRule"/>
</dbReference>
<sequence length="291" mass="32146">MADSDPTLDSLLDLMRRLPPTRVEDNVNLLCDLCPEYADDLLGNVDQPLKILRDEDKGREFLGCDYNRDGDSFRSPWSNTYLPVAVPGPTPSPKLRQLETSLNAAFDTYREMYFEGGISSVYLWDLEDEPSGKETSFAGVVLMKKTLASPSGASDSSPTGTWDSLHVFESHERGRSAKYKLTSTVMLVLETPTASHGDKVEGEAKGKVTLSGSMTRQAEVDYPLTTSAGHIPNIGRLVEDMEIKMRNLLSSVYFGKTKDVINELRSQSGLEAKSREDMLRAELAGRLGGRK</sequence>
<keyword evidence="6 8" id="KW-0009">Actin-binding</keyword>
<evidence type="ECO:0000256" key="3">
    <source>
        <dbReference type="ARBA" id="ARBA00021859"/>
    </source>
</evidence>
<dbReference type="InterPro" id="IPR037282">
    <property type="entry name" value="CapZ_alpha/beta"/>
</dbReference>
<comment type="subcellular location">
    <subcellularLocation>
        <location evidence="1 8">Cytoplasm</location>
        <location evidence="1 8">Cytoskeleton</location>
    </subcellularLocation>
</comment>
<dbReference type="GO" id="GO:0051015">
    <property type="term" value="F:actin filament binding"/>
    <property type="evidence" value="ECO:0007669"/>
    <property type="project" value="TreeGrafter"/>
</dbReference>
<dbReference type="InterPro" id="IPR019771">
    <property type="entry name" value="F-actin_capping_bsu_CS"/>
</dbReference>
<evidence type="ECO:0000313" key="10">
    <source>
        <dbReference type="Proteomes" id="UP000279259"/>
    </source>
</evidence>
<dbReference type="GO" id="GO:0008290">
    <property type="term" value="C:F-actin capping protein complex"/>
    <property type="evidence" value="ECO:0007669"/>
    <property type="project" value="UniProtKB-UniRule"/>
</dbReference>
<comment type="caution">
    <text evidence="9">The sequence shown here is derived from an EMBL/GenBank/DDBJ whole genome shotgun (WGS) entry which is preliminary data.</text>
</comment>
<comment type="subunit">
    <text evidence="8">Heterodimer of an alpha and a beta subunit.</text>
</comment>
<evidence type="ECO:0000256" key="1">
    <source>
        <dbReference type="ARBA" id="ARBA00004245"/>
    </source>
</evidence>
<protein>
    <recommendedName>
        <fullName evidence="3 8">F-actin-capping protein subunit beta</fullName>
    </recommendedName>
</protein>
<proteinExistence type="inferred from homology"/>
<dbReference type="SUPFAM" id="SSF90096">
    <property type="entry name" value="Subunits of heterodimeric actin filament capping protein Capz"/>
    <property type="match status" value="1"/>
</dbReference>